<evidence type="ECO:0000259" key="1">
    <source>
        <dbReference type="Pfam" id="PF20150"/>
    </source>
</evidence>
<dbReference type="Proteomes" id="UP000297280">
    <property type="component" value="Unassembled WGS sequence"/>
</dbReference>
<proteinExistence type="predicted"/>
<dbReference type="AlphaFoldDB" id="A0A4Z1KS46"/>
<dbReference type="EMBL" id="PQXO01000411">
    <property type="protein sequence ID" value="TGO85285.1"/>
    <property type="molecule type" value="Genomic_DNA"/>
</dbReference>
<keyword evidence="3" id="KW-1185">Reference proteome</keyword>
<evidence type="ECO:0000313" key="3">
    <source>
        <dbReference type="Proteomes" id="UP000297280"/>
    </source>
</evidence>
<dbReference type="PANTHER" id="PTHR35910">
    <property type="entry name" value="2EXR DOMAIN-CONTAINING PROTEIN"/>
    <property type="match status" value="1"/>
</dbReference>
<gene>
    <name evidence="2" type="ORF">BPOR_0412g00050</name>
</gene>
<evidence type="ECO:0000313" key="2">
    <source>
        <dbReference type="EMBL" id="TGO85285.1"/>
    </source>
</evidence>
<reference evidence="2 3" key="1">
    <citation type="submission" date="2017-12" db="EMBL/GenBank/DDBJ databases">
        <title>Comparative genomics of Botrytis spp.</title>
        <authorList>
            <person name="Valero-Jimenez C.A."/>
            <person name="Tapia P."/>
            <person name="Veloso J."/>
            <person name="Silva-Moreno E."/>
            <person name="Staats M."/>
            <person name="Valdes J.H."/>
            <person name="Van Kan J.A.L."/>
        </authorList>
    </citation>
    <scope>NUCLEOTIDE SEQUENCE [LARGE SCALE GENOMIC DNA]</scope>
    <source>
        <strain evidence="2 3">MUCL3349</strain>
    </source>
</reference>
<name>A0A4Z1KS46_9HELO</name>
<accession>A0A4Z1KS46</accession>
<dbReference type="Pfam" id="PF20150">
    <property type="entry name" value="2EXR"/>
    <property type="match status" value="1"/>
</dbReference>
<feature type="domain" description="2EXR" evidence="1">
    <location>
        <begin position="51"/>
        <end position="147"/>
    </location>
</feature>
<organism evidence="2 3">
    <name type="scientific">Botrytis porri</name>
    <dbReference type="NCBI Taxonomy" id="87229"/>
    <lineage>
        <taxon>Eukaryota</taxon>
        <taxon>Fungi</taxon>
        <taxon>Dikarya</taxon>
        <taxon>Ascomycota</taxon>
        <taxon>Pezizomycotina</taxon>
        <taxon>Leotiomycetes</taxon>
        <taxon>Helotiales</taxon>
        <taxon>Sclerotiniaceae</taxon>
        <taxon>Botrytis</taxon>
    </lineage>
</organism>
<dbReference type="InterPro" id="IPR045518">
    <property type="entry name" value="2EXR"/>
</dbReference>
<protein>
    <recommendedName>
        <fullName evidence="1">2EXR domain-containing protein</fullName>
    </recommendedName>
</protein>
<sequence length="305" mass="34272">MRWFANIPLASVTDFKKASWLDLALARKYKPLGQNIAVVQAVARKKVATDFSLFPELATELQNKIWVMASLKFPRFISIIEEDVDVATHPNYDQYRVIGAMRPRLLYTCKGALSAMAGSYRPMFELDASKYHGIKKGVMVNPDIDIIDFVSLLSVRTPPLNFVGALLNPGEFSMIRHICLPIQEFHDNFQAVTGVIRNLPLLESVVVETDQVDLTLPNPLHIEFVFADICYARPGRAPRTEMTIMVKHGGFHFIGAQAIGILFNDVTNLTHQAGILESLAKMNSMMRQEANFPNKVLASFNYRNS</sequence>
<comment type="caution">
    <text evidence="2">The sequence shown here is derived from an EMBL/GenBank/DDBJ whole genome shotgun (WGS) entry which is preliminary data.</text>
</comment>
<dbReference type="PANTHER" id="PTHR35910:SF6">
    <property type="entry name" value="2EXR DOMAIN-CONTAINING PROTEIN"/>
    <property type="match status" value="1"/>
</dbReference>